<protein>
    <submittedName>
        <fullName evidence="2">Uncharacterized protein</fullName>
    </submittedName>
</protein>
<reference evidence="2 3" key="1">
    <citation type="journal article" date="2023" name="Sci. Data">
        <title>Genome assembly of the Korean intertidal mud-creeper Batillaria attramentaria.</title>
        <authorList>
            <person name="Patra A.K."/>
            <person name="Ho P.T."/>
            <person name="Jun S."/>
            <person name="Lee S.J."/>
            <person name="Kim Y."/>
            <person name="Won Y.J."/>
        </authorList>
    </citation>
    <scope>NUCLEOTIDE SEQUENCE [LARGE SCALE GENOMIC DNA]</scope>
    <source>
        <strain evidence="2">Wonlab-2016</strain>
    </source>
</reference>
<dbReference type="AlphaFoldDB" id="A0ABD0LQG9"/>
<feature type="region of interest" description="Disordered" evidence="1">
    <location>
        <begin position="1"/>
        <end position="37"/>
    </location>
</feature>
<accession>A0ABD0LQG9</accession>
<evidence type="ECO:0000256" key="1">
    <source>
        <dbReference type="SAM" id="MobiDB-lite"/>
    </source>
</evidence>
<sequence length="115" mass="11901">MSHSSPRPPGPPVWCGRVADTGTKGAPSPATRSPQTLRNALSMVSGEDGGRWCCSSSLITTSLISTLSKERGRAGPKGVGWEDGGGCSVERGSESVKVEGLQDARIGIFCPLPPH</sequence>
<feature type="compositionally biased region" description="Pro residues" evidence="1">
    <location>
        <begin position="1"/>
        <end position="12"/>
    </location>
</feature>
<proteinExistence type="predicted"/>
<evidence type="ECO:0000313" key="3">
    <source>
        <dbReference type="Proteomes" id="UP001519460"/>
    </source>
</evidence>
<name>A0ABD0LQG9_9CAEN</name>
<evidence type="ECO:0000313" key="2">
    <source>
        <dbReference type="EMBL" id="KAK7501577.1"/>
    </source>
</evidence>
<gene>
    <name evidence="2" type="ORF">BaRGS_00007008</name>
</gene>
<organism evidence="2 3">
    <name type="scientific">Batillaria attramentaria</name>
    <dbReference type="NCBI Taxonomy" id="370345"/>
    <lineage>
        <taxon>Eukaryota</taxon>
        <taxon>Metazoa</taxon>
        <taxon>Spiralia</taxon>
        <taxon>Lophotrochozoa</taxon>
        <taxon>Mollusca</taxon>
        <taxon>Gastropoda</taxon>
        <taxon>Caenogastropoda</taxon>
        <taxon>Sorbeoconcha</taxon>
        <taxon>Cerithioidea</taxon>
        <taxon>Batillariidae</taxon>
        <taxon>Batillaria</taxon>
    </lineage>
</organism>
<dbReference type="Proteomes" id="UP001519460">
    <property type="component" value="Unassembled WGS sequence"/>
</dbReference>
<dbReference type="EMBL" id="JACVVK020000030">
    <property type="protein sequence ID" value="KAK7501577.1"/>
    <property type="molecule type" value="Genomic_DNA"/>
</dbReference>
<keyword evidence="3" id="KW-1185">Reference proteome</keyword>
<comment type="caution">
    <text evidence="2">The sequence shown here is derived from an EMBL/GenBank/DDBJ whole genome shotgun (WGS) entry which is preliminary data.</text>
</comment>